<name>A0A4R1L3B7_9BACT</name>
<proteinExistence type="predicted"/>
<accession>A0A4R1L3B7</accession>
<keyword evidence="2" id="KW-1185">Reference proteome</keyword>
<organism evidence="1 2">
    <name type="scientific">Acidipila rosea</name>
    <dbReference type="NCBI Taxonomy" id="768535"/>
    <lineage>
        <taxon>Bacteria</taxon>
        <taxon>Pseudomonadati</taxon>
        <taxon>Acidobacteriota</taxon>
        <taxon>Terriglobia</taxon>
        <taxon>Terriglobales</taxon>
        <taxon>Acidobacteriaceae</taxon>
        <taxon>Acidipila</taxon>
    </lineage>
</organism>
<comment type="caution">
    <text evidence="1">The sequence shown here is derived from an EMBL/GenBank/DDBJ whole genome shotgun (WGS) entry which is preliminary data.</text>
</comment>
<protein>
    <submittedName>
        <fullName evidence="1">Uncharacterized protein</fullName>
    </submittedName>
</protein>
<reference evidence="1 2" key="1">
    <citation type="submission" date="2019-03" db="EMBL/GenBank/DDBJ databases">
        <title>Genomic Encyclopedia of Type Strains, Phase IV (KMG-IV): sequencing the most valuable type-strain genomes for metagenomic binning, comparative biology and taxonomic classification.</title>
        <authorList>
            <person name="Goeker M."/>
        </authorList>
    </citation>
    <scope>NUCLEOTIDE SEQUENCE [LARGE SCALE GENOMIC DNA]</scope>
    <source>
        <strain evidence="1 2">DSM 103428</strain>
    </source>
</reference>
<dbReference type="Proteomes" id="UP000295210">
    <property type="component" value="Unassembled WGS sequence"/>
</dbReference>
<sequence length="229" mass="24825">MSTAALGTAALAGISTPAQAENSEVFFARGDWNTASFNKLLRARKTMKQLFDVTAPDGESLALHIHNAFSGLERGFGIPAEKIMIVAALRAGANVMNFDDYAWKRYQIGAAFKINDPATGKPAERNIFYASSKAPEGNYASDDPNDRRSISWDDSIQALQRRGVQLLSCHVATEGFAEGTVNRLHLKESAESVARDLLQHMLPGVIAVPSMVSAIPVLEKQGGFAYLRL</sequence>
<evidence type="ECO:0000313" key="1">
    <source>
        <dbReference type="EMBL" id="TCK72515.1"/>
    </source>
</evidence>
<evidence type="ECO:0000313" key="2">
    <source>
        <dbReference type="Proteomes" id="UP000295210"/>
    </source>
</evidence>
<dbReference type="AlphaFoldDB" id="A0A4R1L3B7"/>
<gene>
    <name evidence="1" type="ORF">C7378_2097</name>
</gene>
<dbReference type="EMBL" id="SMGK01000003">
    <property type="protein sequence ID" value="TCK72515.1"/>
    <property type="molecule type" value="Genomic_DNA"/>
</dbReference>